<comment type="subcellular location">
    <subcellularLocation>
        <location evidence="1">Nucleus</location>
    </subcellularLocation>
</comment>
<evidence type="ECO:0000313" key="6">
    <source>
        <dbReference type="Proteomes" id="UP000318582"/>
    </source>
</evidence>
<evidence type="ECO:0000259" key="4">
    <source>
        <dbReference type="PROSITE" id="PS50013"/>
    </source>
</evidence>
<organism evidence="5 6">
    <name type="scientific">Powellomyces hirtus</name>
    <dbReference type="NCBI Taxonomy" id="109895"/>
    <lineage>
        <taxon>Eukaryota</taxon>
        <taxon>Fungi</taxon>
        <taxon>Fungi incertae sedis</taxon>
        <taxon>Chytridiomycota</taxon>
        <taxon>Chytridiomycota incertae sedis</taxon>
        <taxon>Chytridiomycetes</taxon>
        <taxon>Spizellomycetales</taxon>
        <taxon>Powellomycetaceae</taxon>
        <taxon>Powellomyces</taxon>
    </lineage>
</organism>
<dbReference type="PROSITE" id="PS50013">
    <property type="entry name" value="CHROMO_2"/>
    <property type="match status" value="1"/>
</dbReference>
<feature type="non-terminal residue" evidence="5">
    <location>
        <position position="1"/>
    </location>
</feature>
<dbReference type="InterPro" id="IPR054722">
    <property type="entry name" value="PolX-like_BBD"/>
</dbReference>
<dbReference type="GO" id="GO:0003676">
    <property type="term" value="F:nucleic acid binding"/>
    <property type="evidence" value="ECO:0007669"/>
    <property type="project" value="InterPro"/>
</dbReference>
<evidence type="ECO:0000256" key="3">
    <source>
        <dbReference type="SAM" id="MobiDB-lite"/>
    </source>
</evidence>
<dbReference type="AlphaFoldDB" id="A0A507DPC6"/>
<name>A0A507DPC6_9FUNG</name>
<dbReference type="InterPro" id="IPR036875">
    <property type="entry name" value="Znf_CCHC_sf"/>
</dbReference>
<accession>A0A507DPC6</accession>
<dbReference type="GO" id="GO:0005634">
    <property type="term" value="C:nucleus"/>
    <property type="evidence" value="ECO:0007669"/>
    <property type="project" value="UniProtKB-SubCell"/>
</dbReference>
<dbReference type="SUPFAM" id="SSF57756">
    <property type="entry name" value="Retrovirus zinc finger-like domains"/>
    <property type="match status" value="1"/>
</dbReference>
<keyword evidence="5" id="KW-0808">Transferase</keyword>
<dbReference type="SUPFAM" id="SSF54160">
    <property type="entry name" value="Chromo domain-like"/>
    <property type="match status" value="1"/>
</dbReference>
<dbReference type="PROSITE" id="PS00598">
    <property type="entry name" value="CHROMO_1"/>
    <property type="match status" value="1"/>
</dbReference>
<keyword evidence="2" id="KW-0539">Nucleus</keyword>
<dbReference type="Gene3D" id="2.40.50.40">
    <property type="match status" value="1"/>
</dbReference>
<dbReference type="InterPro" id="IPR023780">
    <property type="entry name" value="Chromo_domain"/>
</dbReference>
<evidence type="ECO:0000313" key="5">
    <source>
        <dbReference type="EMBL" id="TPX53569.1"/>
    </source>
</evidence>
<dbReference type="EMBL" id="QEAQ01000215">
    <property type="protein sequence ID" value="TPX53569.1"/>
    <property type="molecule type" value="Genomic_DNA"/>
</dbReference>
<sequence length="403" mass="44703">ATFPTLGSTFRPSASLDNNLATYLTEQPNATIKRDDPLSKSYKQSSRSKGWKHKDKSPDQNKNRFAPRANQPCKLCDQTGHFTTQCSKLAAAKQFLANSSEEAHLTLSTSHQSSHSIALDTCATQHIIKDAFLLRDIKKIPTMTITGLNGDSLLAAQSGTLTIENPNDPDQLITVTDVLYVPDDDLPAQYAVERILSSRIGELGEEFLVKWQGYNNPDDNTWEPYAAVKDLQALTEFTGVEDDGRPARQHEAHIASLYLDEPATYRQAMNSPNSRDWQVAIDAELASHDANGTWEVCAPETPISHSVDSKWVFKIKRNADGSIKKFKARLVARGFTQREGIDFGETYAPVVKFNTLRALLAYAARHNLEVHQMDVITAFLNGDLDATIHLTVVLFDSVVPSMD</sequence>
<evidence type="ECO:0000256" key="1">
    <source>
        <dbReference type="ARBA" id="ARBA00004123"/>
    </source>
</evidence>
<keyword evidence="6" id="KW-1185">Reference proteome</keyword>
<dbReference type="InterPro" id="IPR000953">
    <property type="entry name" value="Chromo/chromo_shadow_dom"/>
</dbReference>
<dbReference type="Proteomes" id="UP000318582">
    <property type="component" value="Unassembled WGS sequence"/>
</dbReference>
<dbReference type="Pfam" id="PF00385">
    <property type="entry name" value="Chromo"/>
    <property type="match status" value="1"/>
</dbReference>
<dbReference type="STRING" id="109895.A0A507DPC6"/>
<proteinExistence type="predicted"/>
<dbReference type="InterPro" id="IPR016197">
    <property type="entry name" value="Chromo-like_dom_sf"/>
</dbReference>
<dbReference type="CDD" id="cd00024">
    <property type="entry name" value="CD_CSD"/>
    <property type="match status" value="1"/>
</dbReference>
<dbReference type="GO" id="GO:0003887">
    <property type="term" value="F:DNA-directed DNA polymerase activity"/>
    <property type="evidence" value="ECO:0007669"/>
    <property type="project" value="UniProtKB-KW"/>
</dbReference>
<feature type="domain" description="Chromo" evidence="4">
    <location>
        <begin position="190"/>
        <end position="237"/>
    </location>
</feature>
<dbReference type="InterPro" id="IPR023779">
    <property type="entry name" value="Chromodomain_CS"/>
</dbReference>
<dbReference type="SMART" id="SM00298">
    <property type="entry name" value="CHROMO"/>
    <property type="match status" value="1"/>
</dbReference>
<dbReference type="InterPro" id="IPR013103">
    <property type="entry name" value="RVT_2"/>
</dbReference>
<dbReference type="GO" id="GO:0008270">
    <property type="term" value="F:zinc ion binding"/>
    <property type="evidence" value="ECO:0007669"/>
    <property type="project" value="InterPro"/>
</dbReference>
<comment type="caution">
    <text evidence="5">The sequence shown here is derived from an EMBL/GenBank/DDBJ whole genome shotgun (WGS) entry which is preliminary data.</text>
</comment>
<gene>
    <name evidence="5" type="ORF">PhCBS80983_g06256</name>
</gene>
<evidence type="ECO:0000256" key="2">
    <source>
        <dbReference type="ARBA" id="ARBA00023242"/>
    </source>
</evidence>
<dbReference type="Pfam" id="PF07727">
    <property type="entry name" value="RVT_2"/>
    <property type="match status" value="1"/>
</dbReference>
<keyword evidence="5" id="KW-0239">DNA-directed DNA polymerase</keyword>
<dbReference type="Pfam" id="PF22936">
    <property type="entry name" value="Pol_BBD"/>
    <property type="match status" value="1"/>
</dbReference>
<keyword evidence="5" id="KW-0548">Nucleotidyltransferase</keyword>
<feature type="region of interest" description="Disordered" evidence="3">
    <location>
        <begin position="27"/>
        <end position="67"/>
    </location>
</feature>
<reference evidence="5 6" key="1">
    <citation type="journal article" date="2019" name="Sci. Rep.">
        <title>Comparative genomics of chytrid fungi reveal insights into the obligate biotrophic and pathogenic lifestyle of Synchytrium endobioticum.</title>
        <authorList>
            <person name="van de Vossenberg B.T.L.H."/>
            <person name="Warris S."/>
            <person name="Nguyen H.D.T."/>
            <person name="van Gent-Pelzer M.P.E."/>
            <person name="Joly D.L."/>
            <person name="van de Geest H.C."/>
            <person name="Bonants P.J.M."/>
            <person name="Smith D.S."/>
            <person name="Levesque C.A."/>
            <person name="van der Lee T.A.J."/>
        </authorList>
    </citation>
    <scope>NUCLEOTIDE SEQUENCE [LARGE SCALE GENOMIC DNA]</scope>
    <source>
        <strain evidence="5 6">CBS 809.83</strain>
    </source>
</reference>
<protein>
    <submittedName>
        <fullName evidence="5">DNA-directed DNA polymerase</fullName>
    </submittedName>
</protein>